<protein>
    <submittedName>
        <fullName evidence="2">Uncharacterized protein</fullName>
    </submittedName>
</protein>
<reference evidence="2 3" key="1">
    <citation type="journal article" date="2017" name="Int. J. Syst. Evol. Microbiol.">
        <title>Kushneria konosiri sp. nov., isolated from the Korean salt-fermented seafood Daemi-jeot.</title>
        <authorList>
            <person name="Yun J.H."/>
            <person name="Park S.K."/>
            <person name="Lee J.Y."/>
            <person name="Jung M.J."/>
            <person name="Bae J.W."/>
        </authorList>
    </citation>
    <scope>NUCLEOTIDE SEQUENCE [LARGE SCALE GENOMIC DNA]</scope>
    <source>
        <strain evidence="2 3">X49</strain>
    </source>
</reference>
<accession>A0A2Z2H2X2</accession>
<feature type="region of interest" description="Disordered" evidence="1">
    <location>
        <begin position="46"/>
        <end position="90"/>
    </location>
</feature>
<dbReference type="EMBL" id="CP021323">
    <property type="protein sequence ID" value="ARS51505.1"/>
    <property type="molecule type" value="Genomic_DNA"/>
</dbReference>
<proteinExistence type="predicted"/>
<evidence type="ECO:0000313" key="3">
    <source>
        <dbReference type="Proteomes" id="UP000250025"/>
    </source>
</evidence>
<dbReference type="AlphaFoldDB" id="A0A2Z2H2X2"/>
<organism evidence="2 3">
    <name type="scientific">Kushneria konosiri</name>
    <dbReference type="NCBI Taxonomy" id="698828"/>
    <lineage>
        <taxon>Bacteria</taxon>
        <taxon>Pseudomonadati</taxon>
        <taxon>Pseudomonadota</taxon>
        <taxon>Gammaproteobacteria</taxon>
        <taxon>Oceanospirillales</taxon>
        <taxon>Halomonadaceae</taxon>
        <taxon>Kushneria</taxon>
    </lineage>
</organism>
<gene>
    <name evidence="2" type="ORF">B9G99_00145</name>
</gene>
<evidence type="ECO:0000313" key="2">
    <source>
        <dbReference type="EMBL" id="ARS51505.1"/>
    </source>
</evidence>
<evidence type="ECO:0000256" key="1">
    <source>
        <dbReference type="SAM" id="MobiDB-lite"/>
    </source>
</evidence>
<sequence length="90" mass="9906">MPVTASSERFQKMILNAIREQTAAVQEQTAAINRMAEINLQMVEALADEGTGDDTPPARYLDGTPRHNGGYQPDPPSMRSLSEKPPPREL</sequence>
<dbReference type="Proteomes" id="UP000250025">
    <property type="component" value="Chromosome"/>
</dbReference>
<dbReference type="KEGG" id="kus:B9G99_00145"/>
<name>A0A2Z2H2X2_9GAMM</name>
<feature type="compositionally biased region" description="Basic and acidic residues" evidence="1">
    <location>
        <begin position="81"/>
        <end position="90"/>
    </location>
</feature>
<keyword evidence="3" id="KW-1185">Reference proteome</keyword>